<dbReference type="InterPro" id="IPR001810">
    <property type="entry name" value="F-box_dom"/>
</dbReference>
<organism evidence="2 3">
    <name type="scientific">Mucor lusitanicus CBS 277.49</name>
    <dbReference type="NCBI Taxonomy" id="747725"/>
    <lineage>
        <taxon>Eukaryota</taxon>
        <taxon>Fungi</taxon>
        <taxon>Fungi incertae sedis</taxon>
        <taxon>Mucoromycota</taxon>
        <taxon>Mucoromycotina</taxon>
        <taxon>Mucoromycetes</taxon>
        <taxon>Mucorales</taxon>
        <taxon>Mucorineae</taxon>
        <taxon>Mucoraceae</taxon>
        <taxon>Mucor</taxon>
    </lineage>
</organism>
<keyword evidence="3" id="KW-1185">Reference proteome</keyword>
<dbReference type="InterPro" id="IPR036047">
    <property type="entry name" value="F-box-like_dom_sf"/>
</dbReference>
<feature type="domain" description="F-box" evidence="1">
    <location>
        <begin position="4"/>
        <end position="37"/>
    </location>
</feature>
<dbReference type="Gene3D" id="3.80.10.10">
    <property type="entry name" value="Ribonuclease Inhibitor"/>
    <property type="match status" value="1"/>
</dbReference>
<gene>
    <name evidence="2" type="ORF">MUCCIDRAFT_116112</name>
</gene>
<dbReference type="VEuPathDB" id="FungiDB:MUCCIDRAFT_116112"/>
<dbReference type="Pfam" id="PF12937">
    <property type="entry name" value="F-box-like"/>
    <property type="match status" value="1"/>
</dbReference>
<evidence type="ECO:0000313" key="3">
    <source>
        <dbReference type="Proteomes" id="UP000077051"/>
    </source>
</evidence>
<sequence length="337" mass="38518">MFPLPAELLLSIFHHFKKLSHLAECRLVCSAWREPAERAMLEYTIVIPLNEAKMRSLHAFLQVDPKKANLVKQLQFGYNISLDSVIAMELLQLLLTPNIESITGYVCDANFINFLMNIKLDNLKTLILPCTEGEHPLELALHCKESVQTMELDLVQFSFVEGEGIDDWRFINRLNEFHHLTTFNLTAVIETTADLSKIIDNCPHLRELTLTTHSWRYDLDDGYGLNQIQTIKKHRNLKTLNIGFGDCSSCMVEYLLYKLVNLETICIHTPVNDSFTSEEEIVRIPQLIQKVPQNKLIYTVVAEANARKVLAYLKRAGFTIAVQDVNASFDVLIKVTL</sequence>
<dbReference type="AlphaFoldDB" id="A0A168GU77"/>
<reference evidence="2 3" key="1">
    <citation type="submission" date="2015-06" db="EMBL/GenBank/DDBJ databases">
        <title>Expansion of signal transduction pathways in fungi by whole-genome duplication.</title>
        <authorList>
            <consortium name="DOE Joint Genome Institute"/>
            <person name="Corrochano L.M."/>
            <person name="Kuo A."/>
            <person name="Marcet-Houben M."/>
            <person name="Polaino S."/>
            <person name="Salamov A."/>
            <person name="Villalobos J.M."/>
            <person name="Alvarez M.I."/>
            <person name="Avalos J."/>
            <person name="Benito E.P."/>
            <person name="Benoit I."/>
            <person name="Burger G."/>
            <person name="Camino L.P."/>
            <person name="Canovas D."/>
            <person name="Cerda-Olmedo E."/>
            <person name="Cheng J.-F."/>
            <person name="Dominguez A."/>
            <person name="Elias M."/>
            <person name="Eslava A.P."/>
            <person name="Glaser F."/>
            <person name="Grimwood J."/>
            <person name="Gutierrez G."/>
            <person name="Heitman J."/>
            <person name="Henrissat B."/>
            <person name="Iturriaga E.A."/>
            <person name="Lang B.F."/>
            <person name="Lavin J.L."/>
            <person name="Lee S."/>
            <person name="Li W."/>
            <person name="Lindquist E."/>
            <person name="Lopez-Garcia S."/>
            <person name="Luque E.M."/>
            <person name="Marcos A.T."/>
            <person name="Martin J."/>
            <person name="Mccluskey K."/>
            <person name="Medina H.R."/>
            <person name="Miralles-Duran A."/>
            <person name="Miyazaki A."/>
            <person name="Munoz-Torres E."/>
            <person name="Oguiza J.A."/>
            <person name="Ohm R."/>
            <person name="Olmedo M."/>
            <person name="Orejas M."/>
            <person name="Ortiz-Castellanos L."/>
            <person name="Pisabarro A.G."/>
            <person name="Rodriguez-Romero J."/>
            <person name="Ruiz-Herrera J."/>
            <person name="Ruiz-Vazquez R."/>
            <person name="Sanz C."/>
            <person name="Schackwitz W."/>
            <person name="Schmutz J."/>
            <person name="Shahriari M."/>
            <person name="Shelest E."/>
            <person name="Silva-Franco F."/>
            <person name="Soanes D."/>
            <person name="Syed K."/>
            <person name="Tagua V.G."/>
            <person name="Talbot N.J."/>
            <person name="Thon M."/>
            <person name="De Vries R.P."/>
            <person name="Wiebenga A."/>
            <person name="Yadav J.S."/>
            <person name="Braun E.L."/>
            <person name="Baker S."/>
            <person name="Garre V."/>
            <person name="Horwitz B."/>
            <person name="Torres-Martinez S."/>
            <person name="Idnurm A."/>
            <person name="Herrera-Estrella A."/>
            <person name="Gabaldon T."/>
            <person name="Grigoriev I.V."/>
        </authorList>
    </citation>
    <scope>NUCLEOTIDE SEQUENCE [LARGE SCALE GENOMIC DNA]</scope>
    <source>
        <strain evidence="2 3">CBS 277.49</strain>
    </source>
</reference>
<comment type="caution">
    <text evidence="2">The sequence shown here is derived from an EMBL/GenBank/DDBJ whole genome shotgun (WGS) entry which is preliminary data.</text>
</comment>
<dbReference type="Proteomes" id="UP000077051">
    <property type="component" value="Unassembled WGS sequence"/>
</dbReference>
<dbReference type="Gene3D" id="1.20.1280.50">
    <property type="match status" value="1"/>
</dbReference>
<protein>
    <recommendedName>
        <fullName evidence="1">F-box domain-containing protein</fullName>
    </recommendedName>
</protein>
<evidence type="ECO:0000313" key="2">
    <source>
        <dbReference type="EMBL" id="OAC98027.1"/>
    </source>
</evidence>
<evidence type="ECO:0000259" key="1">
    <source>
        <dbReference type="Pfam" id="PF12937"/>
    </source>
</evidence>
<dbReference type="InterPro" id="IPR032675">
    <property type="entry name" value="LRR_dom_sf"/>
</dbReference>
<proteinExistence type="predicted"/>
<accession>A0A168GU77</accession>
<dbReference type="EMBL" id="AMYB01000012">
    <property type="protein sequence ID" value="OAC98027.1"/>
    <property type="molecule type" value="Genomic_DNA"/>
</dbReference>
<dbReference type="SUPFAM" id="SSF52047">
    <property type="entry name" value="RNI-like"/>
    <property type="match status" value="1"/>
</dbReference>
<dbReference type="SUPFAM" id="SSF81383">
    <property type="entry name" value="F-box domain"/>
    <property type="match status" value="1"/>
</dbReference>
<name>A0A168GU77_MUCCL</name>